<gene>
    <name evidence="3" type="ORF">G6O67_003834</name>
</gene>
<dbReference type="EMBL" id="JAAVMX010000004">
    <property type="protein sequence ID" value="KAF4509691.1"/>
    <property type="molecule type" value="Genomic_DNA"/>
</dbReference>
<sequence length="186" mass="20019">MDSSSSVDDASALPDILDTAALVARTLWRLPWTAALARLARLAAWPIGLLAWPLSCLAAVLRVLFAPALHVVAYLLSWSRAMVALLAGLEPLYIFFSVAAAIGIVSGIILGLSSSIITTCLGMHDDPGADDRPSDKLAGYDKGLPAPRPTSWEADWYWTESSTSRFRQPSGLLSQTIHEEEDDSDP</sequence>
<dbReference type="Proteomes" id="UP000557566">
    <property type="component" value="Unassembled WGS sequence"/>
</dbReference>
<feature type="compositionally biased region" description="Basic and acidic residues" evidence="1">
    <location>
        <begin position="128"/>
        <end position="139"/>
    </location>
</feature>
<feature type="region of interest" description="Disordered" evidence="1">
    <location>
        <begin position="128"/>
        <end position="186"/>
    </location>
</feature>
<dbReference type="OrthoDB" id="4502894at2759"/>
<organism evidence="3 4">
    <name type="scientific">Ophiocordyceps sinensis</name>
    <dbReference type="NCBI Taxonomy" id="72228"/>
    <lineage>
        <taxon>Eukaryota</taxon>
        <taxon>Fungi</taxon>
        <taxon>Dikarya</taxon>
        <taxon>Ascomycota</taxon>
        <taxon>Pezizomycotina</taxon>
        <taxon>Sordariomycetes</taxon>
        <taxon>Hypocreomycetidae</taxon>
        <taxon>Hypocreales</taxon>
        <taxon>Ophiocordycipitaceae</taxon>
        <taxon>Ophiocordyceps</taxon>
    </lineage>
</organism>
<keyword evidence="2" id="KW-0812">Transmembrane</keyword>
<feature type="transmembrane region" description="Helical" evidence="2">
    <location>
        <begin position="42"/>
        <end position="61"/>
    </location>
</feature>
<comment type="caution">
    <text evidence="3">The sequence shown here is derived from an EMBL/GenBank/DDBJ whole genome shotgun (WGS) entry which is preliminary data.</text>
</comment>
<keyword evidence="4" id="KW-1185">Reference proteome</keyword>
<dbReference type="AlphaFoldDB" id="A0A8H4V6P6"/>
<protein>
    <submittedName>
        <fullName evidence="3">Uncharacterized protein</fullName>
    </submittedName>
</protein>
<accession>A0A8H4V6P6</accession>
<keyword evidence="2" id="KW-1133">Transmembrane helix</keyword>
<name>A0A8H4V6P6_9HYPO</name>
<evidence type="ECO:0000256" key="1">
    <source>
        <dbReference type="SAM" id="MobiDB-lite"/>
    </source>
</evidence>
<proteinExistence type="predicted"/>
<feature type="transmembrane region" description="Helical" evidence="2">
    <location>
        <begin position="93"/>
        <end position="113"/>
    </location>
</feature>
<evidence type="ECO:0000256" key="2">
    <source>
        <dbReference type="SAM" id="Phobius"/>
    </source>
</evidence>
<feature type="compositionally biased region" description="Polar residues" evidence="1">
    <location>
        <begin position="159"/>
        <end position="176"/>
    </location>
</feature>
<evidence type="ECO:0000313" key="3">
    <source>
        <dbReference type="EMBL" id="KAF4509691.1"/>
    </source>
</evidence>
<feature type="transmembrane region" description="Helical" evidence="2">
    <location>
        <begin position="68"/>
        <end position="87"/>
    </location>
</feature>
<keyword evidence="2" id="KW-0472">Membrane</keyword>
<reference evidence="3 4" key="1">
    <citation type="journal article" date="2020" name="Genome Biol. Evol.">
        <title>A new high-quality draft genome assembly of the Chinese cordyceps Ophiocordyceps sinensis.</title>
        <authorList>
            <person name="Shu R."/>
            <person name="Zhang J."/>
            <person name="Meng Q."/>
            <person name="Zhang H."/>
            <person name="Zhou G."/>
            <person name="Li M."/>
            <person name="Wu P."/>
            <person name="Zhao Y."/>
            <person name="Chen C."/>
            <person name="Qin Q."/>
        </authorList>
    </citation>
    <scope>NUCLEOTIDE SEQUENCE [LARGE SCALE GENOMIC DNA]</scope>
    <source>
        <strain evidence="3 4">IOZ07</strain>
    </source>
</reference>
<evidence type="ECO:0000313" key="4">
    <source>
        <dbReference type="Proteomes" id="UP000557566"/>
    </source>
</evidence>